<evidence type="ECO:0000259" key="1">
    <source>
        <dbReference type="Pfam" id="PF00931"/>
    </source>
</evidence>
<name>A0A1U7IRG7_9CYAN</name>
<evidence type="ECO:0000259" key="2">
    <source>
        <dbReference type="Pfam" id="PF26355"/>
    </source>
</evidence>
<dbReference type="OrthoDB" id="441260at2"/>
<dbReference type="PRINTS" id="PR00364">
    <property type="entry name" value="DISEASERSIST"/>
</dbReference>
<comment type="caution">
    <text evidence="3">The sequence shown here is derived from an EMBL/GenBank/DDBJ whole genome shotgun (WGS) entry which is preliminary data.</text>
</comment>
<dbReference type="InterPro" id="IPR058651">
    <property type="entry name" value="HTH_VMAP-M9"/>
</dbReference>
<organism evidence="3 4">
    <name type="scientific">[Phormidium ambiguum] IAM M-71</name>
    <dbReference type="NCBI Taxonomy" id="454136"/>
    <lineage>
        <taxon>Bacteria</taxon>
        <taxon>Bacillati</taxon>
        <taxon>Cyanobacteriota</taxon>
        <taxon>Cyanophyceae</taxon>
        <taxon>Oscillatoriophycideae</taxon>
        <taxon>Aerosakkonematales</taxon>
        <taxon>Aerosakkonemataceae</taxon>
        <taxon>Floridanema</taxon>
    </lineage>
</organism>
<dbReference type="EMBL" id="MRCE01000003">
    <property type="protein sequence ID" value="OKH39959.1"/>
    <property type="molecule type" value="Genomic_DNA"/>
</dbReference>
<proteinExistence type="predicted"/>
<dbReference type="AlphaFoldDB" id="A0A1U7IRG7"/>
<dbReference type="Proteomes" id="UP000185860">
    <property type="component" value="Unassembled WGS sequence"/>
</dbReference>
<dbReference type="InterPro" id="IPR002182">
    <property type="entry name" value="NB-ARC"/>
</dbReference>
<accession>A0A1U7IRG7</accession>
<dbReference type="STRING" id="454136.NIES2119_03130"/>
<dbReference type="Gene3D" id="3.40.50.300">
    <property type="entry name" value="P-loop containing nucleotide triphosphate hydrolases"/>
    <property type="match status" value="1"/>
</dbReference>
<evidence type="ECO:0000313" key="3">
    <source>
        <dbReference type="EMBL" id="OKH39959.1"/>
    </source>
</evidence>
<dbReference type="Pfam" id="PF26355">
    <property type="entry name" value="HTH_VMAP-M9"/>
    <property type="match status" value="1"/>
</dbReference>
<sequence>MTVEQALSFLDTLLQPESMNHVQELVFRGAWEGKVYEEMATQGGYDADYLRDVGSKLWKLLSQALGEKVTKNNFRSVLRRRVEEKQVVESGNIRPTSLTNSLNGNIAIDTSDVWGREEELSILERWIVEENCHLLAVMGMAGIGKSSLVAKLTEKISDRFDFIVWRSLRNAPLVEQFFIDLIPLLSKNKLADVLPIIDCTIAEIIQCLRASRCLVILDNFESVLQSNDRKGSYQKDYEGYGQFLRRVGETSHQSSVIITSREQPKSLAFKEGIFLPVRSLHLAELSEDVVTKIFAAKNINFTDKEIHLLSYLYAGNPLLLKIVATTIHCLFGGNILKFLEQNTLVFGEVFDILEQQFNRLSNLEIQVMYCLVIDQNPLSFSEILKDVAPKIKSQELMEVLQSLQWRSLIQKRGASFTQSPVIKEFVGKYYSGSLPKLMTLHF</sequence>
<dbReference type="SUPFAM" id="SSF52540">
    <property type="entry name" value="P-loop containing nucleoside triphosphate hydrolases"/>
    <property type="match status" value="1"/>
</dbReference>
<dbReference type="Pfam" id="PF00931">
    <property type="entry name" value="NB-ARC"/>
    <property type="match status" value="1"/>
</dbReference>
<protein>
    <submittedName>
        <fullName evidence="3">Uncharacterized protein</fullName>
    </submittedName>
</protein>
<dbReference type="GO" id="GO:0043531">
    <property type="term" value="F:ADP binding"/>
    <property type="evidence" value="ECO:0007669"/>
    <property type="project" value="InterPro"/>
</dbReference>
<gene>
    <name evidence="3" type="ORF">NIES2119_03130</name>
</gene>
<feature type="domain" description="NB-ARC" evidence="1">
    <location>
        <begin position="122"/>
        <end position="219"/>
    </location>
</feature>
<reference evidence="3 4" key="1">
    <citation type="submission" date="2016-11" db="EMBL/GenBank/DDBJ databases">
        <title>Draft Genome Sequences of Nine Cyanobacterial Strains from Diverse Habitats.</title>
        <authorList>
            <person name="Zhu T."/>
            <person name="Hou S."/>
            <person name="Lu X."/>
            <person name="Hess W.R."/>
        </authorList>
    </citation>
    <scope>NUCLEOTIDE SEQUENCE [LARGE SCALE GENOMIC DNA]</scope>
    <source>
        <strain evidence="3 4">IAM M-71</strain>
    </source>
</reference>
<dbReference type="InterPro" id="IPR027417">
    <property type="entry name" value="P-loop_NTPase"/>
</dbReference>
<evidence type="ECO:0000313" key="4">
    <source>
        <dbReference type="Proteomes" id="UP000185860"/>
    </source>
</evidence>
<dbReference type="RefSeq" id="WP_073592021.1">
    <property type="nucleotide sequence ID" value="NZ_MRCE01000003.1"/>
</dbReference>
<feature type="domain" description="vWA-MoxR associated protein N-terminal HTH" evidence="2">
    <location>
        <begin position="1"/>
        <end position="80"/>
    </location>
</feature>